<proteinExistence type="predicted"/>
<dbReference type="InterPro" id="IPR012668">
    <property type="entry name" value="CHP02466"/>
</dbReference>
<gene>
    <name evidence="1" type="ORF">METZ01_LOCUS282611</name>
</gene>
<sequence>MFEKKEQELKPGQIRLLRPFGPAIAHVKIPENLIEELNNYTDKIINNEKKANELNMGKVLAGQVSQEFELEEDFMKKIGWIDFLKKGTESWISFATGKKISKFEMLTSWIVRQFENEYNPVHWHTGHISGVGYLKIPKSLGEPLQKSKVQNPNGQIELIHGNKIFLSDPVIKFKPEVGNFYLFPNYMMHTVYPFSNSKEERRSISFNAKIDDEIYNVYGNEKRPKK</sequence>
<protein>
    <recommendedName>
        <fullName evidence="2">Prolyl 4-hydroxylase alpha subunit Fe(2+) 2OG dioxygenase domain-containing protein</fullName>
    </recommendedName>
</protein>
<organism evidence="1">
    <name type="scientific">marine metagenome</name>
    <dbReference type="NCBI Taxonomy" id="408172"/>
    <lineage>
        <taxon>unclassified sequences</taxon>
        <taxon>metagenomes</taxon>
        <taxon>ecological metagenomes</taxon>
    </lineage>
</organism>
<dbReference type="Pfam" id="PF13759">
    <property type="entry name" value="2OG-FeII_Oxy_5"/>
    <property type="match status" value="1"/>
</dbReference>
<dbReference type="AlphaFoldDB" id="A0A382L444"/>
<reference evidence="1" key="1">
    <citation type="submission" date="2018-05" db="EMBL/GenBank/DDBJ databases">
        <authorList>
            <person name="Lanie J.A."/>
            <person name="Ng W.-L."/>
            <person name="Kazmierczak K.M."/>
            <person name="Andrzejewski T.M."/>
            <person name="Davidsen T.M."/>
            <person name="Wayne K.J."/>
            <person name="Tettelin H."/>
            <person name="Glass J.I."/>
            <person name="Rusch D."/>
            <person name="Podicherti R."/>
            <person name="Tsui H.-C.T."/>
            <person name="Winkler M.E."/>
        </authorList>
    </citation>
    <scope>NUCLEOTIDE SEQUENCE</scope>
</reference>
<dbReference type="Gene3D" id="2.60.120.620">
    <property type="entry name" value="q2cbj1_9rhob like domain"/>
    <property type="match status" value="1"/>
</dbReference>
<name>A0A382L444_9ZZZZ</name>
<dbReference type="EMBL" id="UINC01083747">
    <property type="protein sequence ID" value="SVC29757.1"/>
    <property type="molecule type" value="Genomic_DNA"/>
</dbReference>
<accession>A0A382L444</accession>
<evidence type="ECO:0000313" key="1">
    <source>
        <dbReference type="EMBL" id="SVC29757.1"/>
    </source>
</evidence>
<evidence type="ECO:0008006" key="2">
    <source>
        <dbReference type="Google" id="ProtNLM"/>
    </source>
</evidence>